<dbReference type="GO" id="GO:0000049">
    <property type="term" value="F:tRNA binding"/>
    <property type="evidence" value="ECO:0007669"/>
    <property type="project" value="UniProtKB-UniRule"/>
</dbReference>
<dbReference type="GO" id="GO:0004526">
    <property type="term" value="F:ribonuclease P activity"/>
    <property type="evidence" value="ECO:0007669"/>
    <property type="project" value="UniProtKB-UniRule"/>
</dbReference>
<dbReference type="InterPro" id="IPR020539">
    <property type="entry name" value="RNase_P_CS"/>
</dbReference>
<comment type="function">
    <text evidence="1 7">RNaseP catalyzes the removal of the 5'-leader sequence from pre-tRNA to produce the mature 5'-terminus. It can also cleave other RNA substrates such as 4.5S RNA. The protein component plays an auxiliary but essential role in vivo by binding to the 5'-leader sequence and broadening the substrate specificity of the ribozyme.</text>
</comment>
<keyword evidence="6 7" id="KW-0694">RNA-binding</keyword>
<dbReference type="Pfam" id="PF00825">
    <property type="entry name" value="Ribonuclease_P"/>
    <property type="match status" value="1"/>
</dbReference>
<dbReference type="InterPro" id="IPR020568">
    <property type="entry name" value="Ribosomal_Su5_D2-typ_SF"/>
</dbReference>
<accession>A0A929RVX7</accession>
<reference evidence="8" key="1">
    <citation type="submission" date="2020-04" db="EMBL/GenBank/DDBJ databases">
        <title>Deep metagenomics examines the oral microbiome during advanced dental caries in children, revealing novel taxa and co-occurrences with host molecules.</title>
        <authorList>
            <person name="Baker J.L."/>
            <person name="Morton J.T."/>
            <person name="Dinis M."/>
            <person name="Alvarez R."/>
            <person name="Tran N.C."/>
            <person name="Knight R."/>
            <person name="Edlund A."/>
        </authorList>
    </citation>
    <scope>NUCLEOTIDE SEQUENCE</scope>
    <source>
        <strain evidence="8">JCVI_34_bin.1</strain>
    </source>
</reference>
<evidence type="ECO:0000256" key="6">
    <source>
        <dbReference type="ARBA" id="ARBA00022884"/>
    </source>
</evidence>
<dbReference type="SUPFAM" id="SSF54211">
    <property type="entry name" value="Ribosomal protein S5 domain 2-like"/>
    <property type="match status" value="1"/>
</dbReference>
<dbReference type="HAMAP" id="MF_00227">
    <property type="entry name" value="RNase_P"/>
    <property type="match status" value="1"/>
</dbReference>
<protein>
    <recommendedName>
        <fullName evidence="7">Ribonuclease P protein component</fullName>
        <shortName evidence="7">RNase P protein</shortName>
        <shortName evidence="7">RNaseP protein</shortName>
        <ecNumber evidence="7">3.1.26.5</ecNumber>
    </recommendedName>
    <alternativeName>
        <fullName evidence="7">Protein C5</fullName>
    </alternativeName>
</protein>
<dbReference type="Gene3D" id="3.30.230.10">
    <property type="match status" value="1"/>
</dbReference>
<evidence type="ECO:0000256" key="1">
    <source>
        <dbReference type="ARBA" id="ARBA00002663"/>
    </source>
</evidence>
<proteinExistence type="inferred from homology"/>
<dbReference type="InterPro" id="IPR000100">
    <property type="entry name" value="RNase_P"/>
</dbReference>
<evidence type="ECO:0000256" key="4">
    <source>
        <dbReference type="ARBA" id="ARBA00022759"/>
    </source>
</evidence>
<dbReference type="EC" id="3.1.26.5" evidence="7"/>
<dbReference type="GO" id="GO:0030677">
    <property type="term" value="C:ribonuclease P complex"/>
    <property type="evidence" value="ECO:0007669"/>
    <property type="project" value="TreeGrafter"/>
</dbReference>
<keyword evidence="3 7" id="KW-0540">Nuclease</keyword>
<dbReference type="PANTHER" id="PTHR33992:SF1">
    <property type="entry name" value="RIBONUCLEASE P PROTEIN COMPONENT"/>
    <property type="match status" value="1"/>
</dbReference>
<gene>
    <name evidence="7" type="primary">rnpA</name>
    <name evidence="8" type="ORF">HXK21_04380</name>
</gene>
<dbReference type="PROSITE" id="PS00648">
    <property type="entry name" value="RIBONUCLEASE_P"/>
    <property type="match status" value="1"/>
</dbReference>
<dbReference type="PANTHER" id="PTHR33992">
    <property type="entry name" value="RIBONUCLEASE P PROTEIN COMPONENT"/>
    <property type="match status" value="1"/>
</dbReference>
<keyword evidence="4 7" id="KW-0255">Endonuclease</keyword>
<dbReference type="GO" id="GO:0001682">
    <property type="term" value="P:tRNA 5'-leader removal"/>
    <property type="evidence" value="ECO:0007669"/>
    <property type="project" value="UniProtKB-UniRule"/>
</dbReference>
<dbReference type="Proteomes" id="UP000704068">
    <property type="component" value="Unassembled WGS sequence"/>
</dbReference>
<sequence length="130" mass="14956">MKRYSFGKAEHLCLTKDIESLFAEGIHSPSVYPLRAAYRRIKPGGKPAVKVLLSVPKRKLRRAVDRNRAKRLLREAYRHHKDLLPAILAPDEGLHIAFLWFSDRTWPAAKVETQMVKLLQRIVEKETASS</sequence>
<dbReference type="RefSeq" id="WP_303763566.1">
    <property type="nucleotide sequence ID" value="NZ_CAUOSC010000001.1"/>
</dbReference>
<keyword evidence="2 7" id="KW-0819">tRNA processing</keyword>
<organism evidence="8 9">
    <name type="scientific">Alloprevotella tannerae</name>
    <dbReference type="NCBI Taxonomy" id="76122"/>
    <lineage>
        <taxon>Bacteria</taxon>
        <taxon>Pseudomonadati</taxon>
        <taxon>Bacteroidota</taxon>
        <taxon>Bacteroidia</taxon>
        <taxon>Bacteroidales</taxon>
        <taxon>Prevotellaceae</taxon>
        <taxon>Alloprevotella</taxon>
    </lineage>
</organism>
<dbReference type="GO" id="GO:0042781">
    <property type="term" value="F:3'-tRNA processing endoribonuclease activity"/>
    <property type="evidence" value="ECO:0007669"/>
    <property type="project" value="TreeGrafter"/>
</dbReference>
<comment type="similarity">
    <text evidence="7">Belongs to the RnpA family.</text>
</comment>
<comment type="catalytic activity">
    <reaction evidence="7">
        <text>Endonucleolytic cleavage of RNA, removing 5'-extranucleotides from tRNA precursor.</text>
        <dbReference type="EC" id="3.1.26.5"/>
    </reaction>
</comment>
<evidence type="ECO:0000256" key="2">
    <source>
        <dbReference type="ARBA" id="ARBA00022694"/>
    </source>
</evidence>
<keyword evidence="5 7" id="KW-0378">Hydrolase</keyword>
<evidence type="ECO:0000313" key="8">
    <source>
        <dbReference type="EMBL" id="MBF0970262.1"/>
    </source>
</evidence>
<comment type="caution">
    <text evidence="8">The sequence shown here is derived from an EMBL/GenBank/DDBJ whole genome shotgun (WGS) entry which is preliminary data.</text>
</comment>
<name>A0A929RVX7_9BACT</name>
<comment type="subunit">
    <text evidence="7">Consists of a catalytic RNA component (M1 or rnpB) and a protein subunit.</text>
</comment>
<evidence type="ECO:0000313" key="9">
    <source>
        <dbReference type="Proteomes" id="UP000704068"/>
    </source>
</evidence>
<evidence type="ECO:0000256" key="7">
    <source>
        <dbReference type="HAMAP-Rule" id="MF_00227"/>
    </source>
</evidence>
<evidence type="ECO:0000256" key="3">
    <source>
        <dbReference type="ARBA" id="ARBA00022722"/>
    </source>
</evidence>
<evidence type="ECO:0000256" key="5">
    <source>
        <dbReference type="ARBA" id="ARBA00022801"/>
    </source>
</evidence>
<dbReference type="EMBL" id="JABZGR010000009">
    <property type="protein sequence ID" value="MBF0970262.1"/>
    <property type="molecule type" value="Genomic_DNA"/>
</dbReference>
<dbReference type="AlphaFoldDB" id="A0A929RVX7"/>
<dbReference type="InterPro" id="IPR014721">
    <property type="entry name" value="Ribsml_uS5_D2-typ_fold_subgr"/>
</dbReference>